<dbReference type="InterPro" id="IPR010300">
    <property type="entry name" value="CDO_1"/>
</dbReference>
<feature type="binding site" evidence="6">
    <location>
        <position position="94"/>
    </location>
    <ligand>
        <name>Fe cation</name>
        <dbReference type="ChEBI" id="CHEBI:24875"/>
        <note>catalytic</note>
    </ligand>
</feature>
<feature type="binding site" evidence="6">
    <location>
        <position position="141"/>
    </location>
    <ligand>
        <name>Fe cation</name>
        <dbReference type="ChEBI" id="CHEBI:24875"/>
        <note>catalytic</note>
    </ligand>
</feature>
<evidence type="ECO:0000256" key="4">
    <source>
        <dbReference type="ARBA" id="ARBA00023002"/>
    </source>
</evidence>
<dbReference type="Pfam" id="PF05995">
    <property type="entry name" value="CDO_I"/>
    <property type="match status" value="1"/>
</dbReference>
<proteinExistence type="inferred from homology"/>
<feature type="binding site" evidence="6">
    <location>
        <position position="96"/>
    </location>
    <ligand>
        <name>Fe cation</name>
        <dbReference type="ChEBI" id="CHEBI:24875"/>
        <note>catalytic</note>
    </ligand>
</feature>
<dbReference type="GO" id="GO:0016702">
    <property type="term" value="F:oxidoreductase activity, acting on single donors with incorporation of molecular oxygen, incorporation of two atoms of oxygen"/>
    <property type="evidence" value="ECO:0007669"/>
    <property type="project" value="InterPro"/>
</dbReference>
<keyword evidence="5 6" id="KW-0408">Iron</keyword>
<dbReference type="SUPFAM" id="SSF51182">
    <property type="entry name" value="RmlC-like cupins"/>
    <property type="match status" value="1"/>
</dbReference>
<evidence type="ECO:0000256" key="2">
    <source>
        <dbReference type="ARBA" id="ARBA00022723"/>
    </source>
</evidence>
<evidence type="ECO:0000256" key="6">
    <source>
        <dbReference type="PIRSR" id="PIRSR610300-51"/>
    </source>
</evidence>
<dbReference type="InterPro" id="IPR014710">
    <property type="entry name" value="RmlC-like_jellyroll"/>
</dbReference>
<reference evidence="7 8" key="2">
    <citation type="journal article" date="2016" name="Genome Announc.">
        <title>Permanent Draft Genome Sequences for Two Variants of Frankia sp. Strain CpI1, the First Frankia Strain Isolated from Root Nodules of Comptonia peregrina.</title>
        <authorList>
            <person name="Oshone R."/>
            <person name="Hurst S.G.IV."/>
            <person name="Abebe-Akele F."/>
            <person name="Simpson S."/>
            <person name="Morris K."/>
            <person name="Thomas W.K."/>
            <person name="Tisa L.S."/>
        </authorList>
    </citation>
    <scope>NUCLEOTIDE SEQUENCE [LARGE SCALE GENOMIC DNA]</scope>
    <source>
        <strain evidence="8">CpI1-S</strain>
    </source>
</reference>
<evidence type="ECO:0000256" key="5">
    <source>
        <dbReference type="ARBA" id="ARBA00023004"/>
    </source>
</evidence>
<dbReference type="AlphaFoldDB" id="A0A0D8BLP3"/>
<dbReference type="PANTHER" id="PTHR12918">
    <property type="entry name" value="CYSTEINE DIOXYGENASE"/>
    <property type="match status" value="1"/>
</dbReference>
<sequence>MPLLHPALGADPARHAAPFLPAPFLPAACLSDEPGIIDLATLRDLTAAFAGVPEIWRPVIHHRPDRRWYTRLLLSATVEVWLIGWYPGQQTEVHDHGGALGAMTVAEGRVEEDRYDRNWTITRVRQHLTGSSVGFGAEHVHRVANRGQEVATTIHAYSPPELPMRFAPTQDGADVRAAAVPAPALATPAGRDVAAVGAAR</sequence>
<evidence type="ECO:0000256" key="3">
    <source>
        <dbReference type="ARBA" id="ARBA00022964"/>
    </source>
</evidence>
<dbReference type="Proteomes" id="UP000032545">
    <property type="component" value="Unassembled WGS sequence"/>
</dbReference>
<dbReference type="PATRIC" id="fig|1502723.3.peg.3495"/>
<dbReference type="InterPro" id="IPR011051">
    <property type="entry name" value="RmlC_Cupin_sf"/>
</dbReference>
<evidence type="ECO:0000256" key="1">
    <source>
        <dbReference type="ARBA" id="ARBA00006622"/>
    </source>
</evidence>
<protein>
    <submittedName>
        <fullName evidence="7">Cysteine dioxygenase type I</fullName>
    </submittedName>
</protein>
<reference evidence="8" key="1">
    <citation type="submission" date="2015-02" db="EMBL/GenBank/DDBJ databases">
        <title>Draft Genome of Frankia sp. CpI1-S.</title>
        <authorList>
            <person name="Oshone R.T."/>
            <person name="Ngom M."/>
            <person name="Ghodhbane-Gtari F."/>
            <person name="Gtari M."/>
            <person name="Morris K."/>
            <person name="Thomas K."/>
            <person name="Sen A."/>
            <person name="Tisa L.S."/>
        </authorList>
    </citation>
    <scope>NUCLEOTIDE SEQUENCE [LARGE SCALE GENOMIC DNA]</scope>
    <source>
        <strain evidence="8">CpI1-S</strain>
    </source>
</reference>
<keyword evidence="3 7" id="KW-0223">Dioxygenase</keyword>
<dbReference type="Gene3D" id="2.60.120.10">
    <property type="entry name" value="Jelly Rolls"/>
    <property type="match status" value="1"/>
</dbReference>
<dbReference type="CDD" id="cd10548">
    <property type="entry name" value="cupin_CDO"/>
    <property type="match status" value="1"/>
</dbReference>
<evidence type="ECO:0000313" key="7">
    <source>
        <dbReference type="EMBL" id="KJE24909.1"/>
    </source>
</evidence>
<keyword evidence="2 6" id="KW-0479">Metal-binding</keyword>
<dbReference type="EMBL" id="JYFN01000004">
    <property type="protein sequence ID" value="KJE24909.1"/>
    <property type="molecule type" value="Genomic_DNA"/>
</dbReference>
<keyword evidence="4" id="KW-0560">Oxidoreductase</keyword>
<name>A0A0D8BLP3_9ACTN</name>
<dbReference type="GO" id="GO:0008198">
    <property type="term" value="F:ferrous iron binding"/>
    <property type="evidence" value="ECO:0007669"/>
    <property type="project" value="TreeGrafter"/>
</dbReference>
<comment type="similarity">
    <text evidence="1">Belongs to the cysteine dioxygenase family.</text>
</comment>
<keyword evidence="8" id="KW-1185">Reference proteome</keyword>
<accession>A0A0D8BLP3</accession>
<dbReference type="PANTHER" id="PTHR12918:SF1">
    <property type="entry name" value="CYSTEINE DIOXYGENASE TYPE 1"/>
    <property type="match status" value="1"/>
</dbReference>
<evidence type="ECO:0000313" key="8">
    <source>
        <dbReference type="Proteomes" id="UP000032545"/>
    </source>
</evidence>
<dbReference type="RefSeq" id="WP_044883659.1">
    <property type="nucleotide sequence ID" value="NZ_JYFN01000004.1"/>
</dbReference>
<gene>
    <name evidence="7" type="ORF">FF36_00918</name>
</gene>
<organism evidence="7 8">
    <name type="scientific">Frankia torreyi</name>
    <dbReference type="NCBI Taxonomy" id="1856"/>
    <lineage>
        <taxon>Bacteria</taxon>
        <taxon>Bacillati</taxon>
        <taxon>Actinomycetota</taxon>
        <taxon>Actinomycetes</taxon>
        <taxon>Frankiales</taxon>
        <taxon>Frankiaceae</taxon>
        <taxon>Frankia</taxon>
    </lineage>
</organism>
<comment type="caution">
    <text evidence="7">The sequence shown here is derived from an EMBL/GenBank/DDBJ whole genome shotgun (WGS) entry which is preliminary data.</text>
</comment>